<dbReference type="OrthoDB" id="6496349at2759"/>
<reference evidence="2" key="1">
    <citation type="submission" date="2016-10" db="EMBL/GenBank/DDBJ databases">
        <authorList>
            <person name="Benchimol M."/>
            <person name="Almeida L.G."/>
            <person name="Vasconcelos A.T."/>
            <person name="Perreira-Neves A."/>
            <person name="Rosa I.A."/>
            <person name="Tasca T."/>
            <person name="Bogo M.R."/>
            <person name="de Souza W."/>
        </authorList>
    </citation>
    <scope>NUCLEOTIDE SEQUENCE [LARGE SCALE GENOMIC DNA]</scope>
    <source>
        <strain evidence="2">K</strain>
    </source>
</reference>
<organism evidence="2 3">
    <name type="scientific">Tritrichomonas foetus</name>
    <dbReference type="NCBI Taxonomy" id="1144522"/>
    <lineage>
        <taxon>Eukaryota</taxon>
        <taxon>Metamonada</taxon>
        <taxon>Parabasalia</taxon>
        <taxon>Tritrichomonadida</taxon>
        <taxon>Tritrichomonadidae</taxon>
        <taxon>Tritrichomonas</taxon>
    </lineage>
</organism>
<keyword evidence="3" id="KW-1185">Reference proteome</keyword>
<dbReference type="Gene3D" id="1.10.510.10">
    <property type="entry name" value="Transferase(Phosphotransferase) domain 1"/>
    <property type="match status" value="1"/>
</dbReference>
<dbReference type="Proteomes" id="UP000179807">
    <property type="component" value="Unassembled WGS sequence"/>
</dbReference>
<dbReference type="PANTHER" id="PTHR24362:SF309">
    <property type="entry name" value="PROTEIN KINASE DOMAIN-CONTAINING PROTEIN"/>
    <property type="match status" value="1"/>
</dbReference>
<dbReference type="AlphaFoldDB" id="A0A1J4L4C9"/>
<dbReference type="VEuPathDB" id="TrichDB:TRFO_12861"/>
<feature type="domain" description="Protein kinase" evidence="1">
    <location>
        <begin position="12"/>
        <end position="219"/>
    </location>
</feature>
<protein>
    <submittedName>
        <fullName evidence="2">CAMK family protein kinase</fullName>
    </submittedName>
</protein>
<sequence>MQRSMIFEAHGYKEIRDIGSGACSTVYLVESIKYRKQFALKIIDSKKCNLPVEHEIDSLIGLNHPYIIKMYEFFHVDEFLCIVLQYCPRGSLQDELDEKGPLNKNDAIVIMRNVIEALNHCHMKQIAHHDIKPGNIFVDEYGRAVLADFGLSASIDPGKLSQRFVGSRVFMAPEQIRFQMYDPMKADIWALGVTFYMLLTGDVPWKLTSLRDLDNSIIS</sequence>
<dbReference type="InterPro" id="IPR000719">
    <property type="entry name" value="Prot_kinase_dom"/>
</dbReference>
<gene>
    <name evidence="2" type="ORF">TRFO_12861</name>
</gene>
<accession>A0A1J4L4C9</accession>
<dbReference type="PANTHER" id="PTHR24362">
    <property type="entry name" value="SERINE/THREONINE-PROTEIN KINASE NEK"/>
    <property type="match status" value="1"/>
</dbReference>
<dbReference type="EMBL" id="MLAK01000068">
    <property type="protein sequence ID" value="OHT16798.1"/>
    <property type="molecule type" value="Genomic_DNA"/>
</dbReference>
<dbReference type="RefSeq" id="XP_068369934.1">
    <property type="nucleotide sequence ID" value="XM_068496893.1"/>
</dbReference>
<dbReference type="InterPro" id="IPR008271">
    <property type="entry name" value="Ser/Thr_kinase_AS"/>
</dbReference>
<keyword evidence="2" id="KW-0418">Kinase</keyword>
<dbReference type="SMART" id="SM00220">
    <property type="entry name" value="S_TKc"/>
    <property type="match status" value="1"/>
</dbReference>
<dbReference type="PROSITE" id="PS00108">
    <property type="entry name" value="PROTEIN_KINASE_ST"/>
    <property type="match status" value="1"/>
</dbReference>
<dbReference type="InterPro" id="IPR011009">
    <property type="entry name" value="Kinase-like_dom_sf"/>
</dbReference>
<dbReference type="GeneID" id="94831597"/>
<name>A0A1J4L4C9_9EUKA</name>
<evidence type="ECO:0000313" key="2">
    <source>
        <dbReference type="EMBL" id="OHT16798.1"/>
    </source>
</evidence>
<keyword evidence="2" id="KW-0808">Transferase</keyword>
<evidence type="ECO:0000313" key="3">
    <source>
        <dbReference type="Proteomes" id="UP000179807"/>
    </source>
</evidence>
<comment type="caution">
    <text evidence="2">The sequence shown here is derived from an EMBL/GenBank/DDBJ whole genome shotgun (WGS) entry which is preliminary data.</text>
</comment>
<proteinExistence type="predicted"/>
<dbReference type="Pfam" id="PF00069">
    <property type="entry name" value="Pkinase"/>
    <property type="match status" value="1"/>
</dbReference>
<dbReference type="CDD" id="cd14014">
    <property type="entry name" value="STKc_PknB_like"/>
    <property type="match status" value="1"/>
</dbReference>
<evidence type="ECO:0000259" key="1">
    <source>
        <dbReference type="PROSITE" id="PS50011"/>
    </source>
</evidence>
<dbReference type="PROSITE" id="PS50011">
    <property type="entry name" value="PROTEIN_KINASE_DOM"/>
    <property type="match status" value="1"/>
</dbReference>
<dbReference type="GO" id="GO:0005524">
    <property type="term" value="F:ATP binding"/>
    <property type="evidence" value="ECO:0007669"/>
    <property type="project" value="InterPro"/>
</dbReference>
<dbReference type="GO" id="GO:0004672">
    <property type="term" value="F:protein kinase activity"/>
    <property type="evidence" value="ECO:0007669"/>
    <property type="project" value="InterPro"/>
</dbReference>
<dbReference type="SUPFAM" id="SSF56112">
    <property type="entry name" value="Protein kinase-like (PK-like)"/>
    <property type="match status" value="1"/>
</dbReference>